<dbReference type="AlphaFoldDB" id="A0A7G1G8N7"/>
<evidence type="ECO:0008006" key="4">
    <source>
        <dbReference type="Google" id="ProtNLM"/>
    </source>
</evidence>
<dbReference type="Proteomes" id="UP000516361">
    <property type="component" value="Chromosome"/>
</dbReference>
<dbReference type="EMBL" id="AP018712">
    <property type="protein sequence ID" value="BBE31283.1"/>
    <property type="molecule type" value="Genomic_DNA"/>
</dbReference>
<sequence length="120" mass="13796">MPYISLNNGNIENNKKNKKSYKPRKLSVVFLAIILIFLIFQIFRMINTYNELQLKYSEQSKKLKAVNKIYIEKLKILENLKDKLSERGVGINGKSIYEVDIHNVAQTSQATSTKSTTPSN</sequence>
<keyword evidence="1" id="KW-0812">Transmembrane</keyword>
<proteinExistence type="predicted"/>
<keyword evidence="3" id="KW-1185">Reference proteome</keyword>
<keyword evidence="1" id="KW-0472">Membrane</keyword>
<evidence type="ECO:0000313" key="2">
    <source>
        <dbReference type="EMBL" id="BBE31283.1"/>
    </source>
</evidence>
<name>A0A7G1G8N7_9BACT</name>
<evidence type="ECO:0000313" key="3">
    <source>
        <dbReference type="Proteomes" id="UP000516361"/>
    </source>
</evidence>
<organism evidence="2 3">
    <name type="scientific">Tepiditoga spiralis</name>
    <dbReference type="NCBI Taxonomy" id="2108365"/>
    <lineage>
        <taxon>Bacteria</taxon>
        <taxon>Thermotogati</taxon>
        <taxon>Thermotogota</taxon>
        <taxon>Thermotogae</taxon>
        <taxon>Petrotogales</taxon>
        <taxon>Petrotogaceae</taxon>
        <taxon>Tepiditoga</taxon>
    </lineage>
</organism>
<protein>
    <recommendedName>
        <fullName evidence="4">Cell division protein FtsL</fullName>
    </recommendedName>
</protein>
<feature type="transmembrane region" description="Helical" evidence="1">
    <location>
        <begin position="26"/>
        <end position="46"/>
    </location>
</feature>
<dbReference type="KEGG" id="ocy:OSSY52_14240"/>
<gene>
    <name evidence="2" type="ORF">OSSY52_14240</name>
</gene>
<accession>A0A7G1G8N7</accession>
<keyword evidence="1" id="KW-1133">Transmembrane helix</keyword>
<dbReference type="InParanoid" id="A0A7G1G8N7"/>
<reference evidence="2 3" key="1">
    <citation type="submission" date="2018-06" db="EMBL/GenBank/DDBJ databases">
        <title>Genome sequencing of Oceanotoga sp. sy52.</title>
        <authorList>
            <person name="Mori K."/>
        </authorList>
    </citation>
    <scope>NUCLEOTIDE SEQUENCE [LARGE SCALE GENOMIC DNA]</scope>
    <source>
        <strain evidence="3">sy52</strain>
    </source>
</reference>
<evidence type="ECO:0000256" key="1">
    <source>
        <dbReference type="SAM" id="Phobius"/>
    </source>
</evidence>